<dbReference type="Gene3D" id="3.30.565.10">
    <property type="entry name" value="Histidine kinase-like ATPase, C-terminal domain"/>
    <property type="match status" value="1"/>
</dbReference>
<dbReference type="OrthoDB" id="5242013at2"/>
<dbReference type="EMBL" id="WAJR01000001">
    <property type="protein sequence ID" value="KAB1642955.1"/>
    <property type="molecule type" value="Genomic_DNA"/>
</dbReference>
<keyword evidence="3" id="KW-1185">Reference proteome</keyword>
<feature type="domain" description="Histidine kinase/HSP90-like ATPase" evidence="1">
    <location>
        <begin position="46"/>
        <end position="128"/>
    </location>
</feature>
<evidence type="ECO:0000259" key="1">
    <source>
        <dbReference type="Pfam" id="PF02518"/>
    </source>
</evidence>
<dbReference type="GO" id="GO:0016301">
    <property type="term" value="F:kinase activity"/>
    <property type="evidence" value="ECO:0007669"/>
    <property type="project" value="UniProtKB-KW"/>
</dbReference>
<dbReference type="RefSeq" id="WP_158048541.1">
    <property type="nucleotide sequence ID" value="NZ_WAJR01000001.1"/>
</dbReference>
<organism evidence="2 3">
    <name type="scientific">Ellagibacter isourolithinifaciens</name>
    <dbReference type="NCBI Taxonomy" id="2137581"/>
    <lineage>
        <taxon>Bacteria</taxon>
        <taxon>Bacillati</taxon>
        <taxon>Actinomycetota</taxon>
        <taxon>Coriobacteriia</taxon>
        <taxon>Eggerthellales</taxon>
        <taxon>Eggerthellaceae</taxon>
        <taxon>Ellagibacter</taxon>
    </lineage>
</organism>
<keyword evidence="2" id="KW-0808">Transferase</keyword>
<dbReference type="CDD" id="cd00075">
    <property type="entry name" value="HATPase"/>
    <property type="match status" value="1"/>
</dbReference>
<sequence>MGASNLEQFVDSICDESHLRIEDDLGDGFVRLRTSEAERRQAAHDIRSTEDIVIELLRNARDAHARTIFLAVGRDGNTRKLTMLDDGDGIPLALHEKIFEPRVTSKLDTVHIDKWGVHGRGMALYSIKVNSTQAKVLASDKDFGSAIYVETDLTKLPERADQSTFPTFEVTEAGTYSMRGPKNIVRTATEFALESRKACTVYWGSATEIAATLYEFGATTTSPALRAFCKDPLELPVCKRLCTASDPASFAEIAEELGLSLSERSARRILNEEIKPIISLAELVRTQAIPAKEKAHETSKAASQKAVDRDGRSLRLCNEDKAMLADSCKDAFLDIANRYYLDPLGAPEVKVGPQKIEITLRFDKLR</sequence>
<protein>
    <submittedName>
        <fullName evidence="2">Sensor histidine kinase</fullName>
    </submittedName>
</protein>
<dbReference type="SUPFAM" id="SSF55874">
    <property type="entry name" value="ATPase domain of HSP90 chaperone/DNA topoisomerase II/histidine kinase"/>
    <property type="match status" value="1"/>
</dbReference>
<dbReference type="Proteomes" id="UP000468668">
    <property type="component" value="Unassembled WGS sequence"/>
</dbReference>
<dbReference type="InterPro" id="IPR036890">
    <property type="entry name" value="HATPase_C_sf"/>
</dbReference>
<accession>A0A6N6NUF2</accession>
<name>A0A6N6NUF2_9ACTN</name>
<evidence type="ECO:0000313" key="2">
    <source>
        <dbReference type="EMBL" id="KAB1642955.1"/>
    </source>
</evidence>
<evidence type="ECO:0000313" key="3">
    <source>
        <dbReference type="Proteomes" id="UP000468668"/>
    </source>
</evidence>
<keyword evidence="2" id="KW-0418">Kinase</keyword>
<reference evidence="2 3" key="1">
    <citation type="submission" date="2019-09" db="EMBL/GenBank/DDBJ databases">
        <title>Whole genome shotgun sequencing (WGS) of Ellagibacter isourolithinifaciens DSM 104140(T) and Adlercreutzia muris DSM 29508(T).</title>
        <authorList>
            <person name="Stoll D.A."/>
            <person name="Danylec N."/>
            <person name="Huch M."/>
        </authorList>
    </citation>
    <scope>NUCLEOTIDE SEQUENCE [LARGE SCALE GENOMIC DNA]</scope>
    <source>
        <strain evidence="2 3">DSM 104140</strain>
    </source>
</reference>
<gene>
    <name evidence="2" type="ORF">F8C90_00800</name>
</gene>
<proteinExistence type="predicted"/>
<comment type="caution">
    <text evidence="2">The sequence shown here is derived from an EMBL/GenBank/DDBJ whole genome shotgun (WGS) entry which is preliminary data.</text>
</comment>
<dbReference type="GeneID" id="98656940"/>
<dbReference type="InterPro" id="IPR003594">
    <property type="entry name" value="HATPase_dom"/>
</dbReference>
<dbReference type="AlphaFoldDB" id="A0A6N6NUF2"/>
<dbReference type="Pfam" id="PF02518">
    <property type="entry name" value="HATPase_c"/>
    <property type="match status" value="1"/>
</dbReference>